<dbReference type="InterPro" id="IPR006047">
    <property type="entry name" value="GH13_cat_dom"/>
</dbReference>
<evidence type="ECO:0000259" key="4">
    <source>
        <dbReference type="SMART" id="SM00642"/>
    </source>
</evidence>
<evidence type="ECO:0000256" key="2">
    <source>
        <dbReference type="ARBA" id="ARBA00023295"/>
    </source>
</evidence>
<dbReference type="CDD" id="cd11340">
    <property type="entry name" value="AmyAc_bac_CMD_like_3"/>
    <property type="match status" value="1"/>
</dbReference>
<evidence type="ECO:0000256" key="1">
    <source>
        <dbReference type="ARBA" id="ARBA00022801"/>
    </source>
</evidence>
<dbReference type="Gene3D" id="3.20.20.80">
    <property type="entry name" value="Glycosidases"/>
    <property type="match status" value="1"/>
</dbReference>
<feature type="region of interest" description="Disordered" evidence="3">
    <location>
        <begin position="138"/>
        <end position="161"/>
    </location>
</feature>
<evidence type="ECO:0000313" key="6">
    <source>
        <dbReference type="Proteomes" id="UP001595555"/>
    </source>
</evidence>
<reference evidence="6" key="1">
    <citation type="journal article" date="2019" name="Int. J. Syst. Evol. Microbiol.">
        <title>The Global Catalogue of Microorganisms (GCM) 10K type strain sequencing project: providing services to taxonomists for standard genome sequencing and annotation.</title>
        <authorList>
            <consortium name="The Broad Institute Genomics Platform"/>
            <consortium name="The Broad Institute Genome Sequencing Center for Infectious Disease"/>
            <person name="Wu L."/>
            <person name="Ma J."/>
        </authorList>
    </citation>
    <scope>NUCLEOTIDE SEQUENCE [LARGE SCALE GENOMIC DNA]</scope>
    <source>
        <strain evidence="6">KCTC 52237</strain>
    </source>
</reference>
<feature type="domain" description="Glycosyl hydrolase family 13 catalytic" evidence="4">
    <location>
        <begin position="128"/>
        <end position="525"/>
    </location>
</feature>
<protein>
    <submittedName>
        <fullName evidence="5">Glycoside hydrolase family 13 protein</fullName>
        <ecNumber evidence="5">3.2.1.-</ecNumber>
    </submittedName>
</protein>
<keyword evidence="2 5" id="KW-0326">Glycosidase</keyword>
<dbReference type="InterPro" id="IPR014756">
    <property type="entry name" value="Ig_E-set"/>
</dbReference>
<dbReference type="InterPro" id="IPR017853">
    <property type="entry name" value="GH"/>
</dbReference>
<dbReference type="EC" id="3.2.1.-" evidence="5"/>
<dbReference type="InterPro" id="IPR019492">
    <property type="entry name" value="Cyclo-malto-dextrinase_C"/>
</dbReference>
<dbReference type="SUPFAM" id="SSF81296">
    <property type="entry name" value="E set domains"/>
    <property type="match status" value="1"/>
</dbReference>
<dbReference type="Gene3D" id="2.60.40.10">
    <property type="entry name" value="Immunoglobulins"/>
    <property type="match status" value="1"/>
</dbReference>
<dbReference type="SUPFAM" id="SSF51445">
    <property type="entry name" value="(Trans)glycosidases"/>
    <property type="match status" value="1"/>
</dbReference>
<dbReference type="SUPFAM" id="SSF51011">
    <property type="entry name" value="Glycosyl hydrolase domain"/>
    <property type="match status" value="1"/>
</dbReference>
<keyword evidence="1 5" id="KW-0378">Hydrolase</keyword>
<evidence type="ECO:0000313" key="5">
    <source>
        <dbReference type="EMBL" id="MFC3115930.1"/>
    </source>
</evidence>
<dbReference type="GO" id="GO:0016798">
    <property type="term" value="F:hydrolase activity, acting on glycosyl bonds"/>
    <property type="evidence" value="ECO:0007669"/>
    <property type="project" value="UniProtKB-KW"/>
</dbReference>
<dbReference type="Proteomes" id="UP001595555">
    <property type="component" value="Unassembled WGS sequence"/>
</dbReference>
<dbReference type="Pfam" id="PF09087">
    <property type="entry name" value="Cyc-maltodext_N"/>
    <property type="match status" value="1"/>
</dbReference>
<evidence type="ECO:0000256" key="3">
    <source>
        <dbReference type="SAM" id="MobiDB-lite"/>
    </source>
</evidence>
<dbReference type="Pfam" id="PF10438">
    <property type="entry name" value="Cyc-maltodext_C"/>
    <property type="match status" value="1"/>
</dbReference>
<dbReference type="InterPro" id="IPR013783">
    <property type="entry name" value="Ig-like_fold"/>
</dbReference>
<organism evidence="5 6">
    <name type="scientific">Cellvibrio fontiphilus</name>
    <dbReference type="NCBI Taxonomy" id="1815559"/>
    <lineage>
        <taxon>Bacteria</taxon>
        <taxon>Pseudomonadati</taxon>
        <taxon>Pseudomonadota</taxon>
        <taxon>Gammaproteobacteria</taxon>
        <taxon>Cellvibrionales</taxon>
        <taxon>Cellvibrionaceae</taxon>
        <taxon>Cellvibrio</taxon>
    </lineage>
</organism>
<gene>
    <name evidence="5" type="ORF">ACFODX_10205</name>
</gene>
<sequence length="614" mass="69812">MLATFLCANSAVAITKTGEYNIQHLEPMHWWVGMQNPELQIMVHGPAIADLQVSVSYPGVSITTLERTTNSNYLFINLHIAANAKPGEMELQFSDKQGVQLRVAYELHARRAGSAQRSSFSAKDVVYLITPDRFANGDPSNDSHISMRERADRHSPIGRHGGDIKGIEKHLDYIARMGFTMIWPTPMIENNQPEYSYHGYSPTNLYQMDPRMGSNQDYKNLVAAARKKGVGFIQDIVLNHIGTGHWWMQDLPASDWLNFQSGFVPTNNQHTTVLDIHAAPEDVKNFTDGWFVQSMPDLNQRNPLLARYLIQNTIWWIEFADLSGIREDTYAYSDKEFLAQWSKAVLEEYPNLNIVGEEMNSNPHILAYWQKGVINRDGYVSHLPSLMDFPVVFLMPEVLNAEETSNSGLIKLYEMIANDFVYADPMKLMLFPDNHDMSRIYSLLHENLELLKSSLLFTATTRGIPQYYYGTEVLTKSPLVRNDGLLRADFPGGWAGDQVNGFTGKGLSGAQRDTQEYLRKLLNWRKSSIAIHEGKLIHYIPENGHYVYFRVHDRERVMVVINKNKQPTALNLDRFQASFGGLSRAHNVITGETITLSRPLLLDPLESQVFLIKN</sequence>
<dbReference type="InterPro" id="IPR015171">
    <property type="entry name" value="Cyc-maltodext_N"/>
</dbReference>
<dbReference type="Pfam" id="PF00128">
    <property type="entry name" value="Alpha-amylase"/>
    <property type="match status" value="1"/>
</dbReference>
<dbReference type="SMART" id="SM00642">
    <property type="entry name" value="Aamy"/>
    <property type="match status" value="1"/>
</dbReference>
<dbReference type="InterPro" id="IPR013780">
    <property type="entry name" value="Glyco_hydro_b"/>
</dbReference>
<keyword evidence="6" id="KW-1185">Reference proteome</keyword>
<dbReference type="Gene3D" id="2.60.40.1180">
    <property type="entry name" value="Golgi alpha-mannosidase II"/>
    <property type="match status" value="1"/>
</dbReference>
<dbReference type="PANTHER" id="PTHR10357:SF210">
    <property type="entry name" value="MALTODEXTRIN GLUCOSIDASE"/>
    <property type="match status" value="1"/>
</dbReference>
<dbReference type="PANTHER" id="PTHR10357">
    <property type="entry name" value="ALPHA-AMYLASE FAMILY MEMBER"/>
    <property type="match status" value="1"/>
</dbReference>
<comment type="caution">
    <text evidence="5">The sequence shown here is derived from an EMBL/GenBank/DDBJ whole genome shotgun (WGS) entry which is preliminary data.</text>
</comment>
<proteinExistence type="predicted"/>
<feature type="compositionally biased region" description="Basic and acidic residues" evidence="3">
    <location>
        <begin position="145"/>
        <end position="161"/>
    </location>
</feature>
<accession>A0ABV7FF86</accession>
<name>A0ABV7FF86_9GAMM</name>
<dbReference type="EMBL" id="JBHRTF010000004">
    <property type="protein sequence ID" value="MFC3115930.1"/>
    <property type="molecule type" value="Genomic_DNA"/>
</dbReference>